<dbReference type="Gene3D" id="1.10.4030.10">
    <property type="entry name" value="Porin chaperone SurA, peptide-binding domain"/>
    <property type="match status" value="1"/>
</dbReference>
<evidence type="ECO:0000256" key="5">
    <source>
        <dbReference type="ARBA" id="ARBA00023186"/>
    </source>
</evidence>
<evidence type="ECO:0000256" key="7">
    <source>
        <dbReference type="ARBA" id="ARBA00030642"/>
    </source>
</evidence>
<dbReference type="InterPro" id="IPR046357">
    <property type="entry name" value="PPIase_dom_sf"/>
</dbReference>
<dbReference type="GO" id="GO:0003755">
    <property type="term" value="F:peptidyl-prolyl cis-trans isomerase activity"/>
    <property type="evidence" value="ECO:0007669"/>
    <property type="project" value="UniProtKB-KW"/>
</dbReference>
<evidence type="ECO:0000256" key="9">
    <source>
        <dbReference type="PROSITE-ProRule" id="PRU00278"/>
    </source>
</evidence>
<dbReference type="InterPro" id="IPR027304">
    <property type="entry name" value="Trigger_fact/SurA_dom_sf"/>
</dbReference>
<evidence type="ECO:0000259" key="11">
    <source>
        <dbReference type="PROSITE" id="PS50198"/>
    </source>
</evidence>
<gene>
    <name evidence="12" type="ORF">E2C06_31165</name>
</gene>
<name>A0A4R5Q7M5_9PROT</name>
<evidence type="ECO:0000256" key="2">
    <source>
        <dbReference type="ARBA" id="ARBA00022729"/>
    </source>
</evidence>
<dbReference type="PROSITE" id="PS01096">
    <property type="entry name" value="PPIC_PPIASE_1"/>
    <property type="match status" value="1"/>
</dbReference>
<dbReference type="InterPro" id="IPR015391">
    <property type="entry name" value="SurA_N"/>
</dbReference>
<protein>
    <recommendedName>
        <fullName evidence="1">Parvulin-like PPIase</fullName>
    </recommendedName>
    <alternativeName>
        <fullName evidence="7">Peptidyl-prolyl cis-trans isomerase plp</fullName>
    </alternativeName>
    <alternativeName>
        <fullName evidence="8">Rotamase plp</fullName>
    </alternativeName>
</protein>
<dbReference type="Gene3D" id="3.10.50.40">
    <property type="match status" value="1"/>
</dbReference>
<dbReference type="SUPFAM" id="SSF109998">
    <property type="entry name" value="Triger factor/SurA peptide-binding domain-like"/>
    <property type="match status" value="1"/>
</dbReference>
<dbReference type="Pfam" id="PF09312">
    <property type="entry name" value="SurA_N"/>
    <property type="match status" value="1"/>
</dbReference>
<comment type="caution">
    <text evidence="12">The sequence shown here is derived from an EMBL/GenBank/DDBJ whole genome shotgun (WGS) entry which is preliminary data.</text>
</comment>
<feature type="signal peptide" evidence="10">
    <location>
        <begin position="1"/>
        <end position="25"/>
    </location>
</feature>
<keyword evidence="13" id="KW-1185">Reference proteome</keyword>
<dbReference type="Pfam" id="PF00639">
    <property type="entry name" value="Rotamase"/>
    <property type="match status" value="1"/>
</dbReference>
<evidence type="ECO:0000256" key="3">
    <source>
        <dbReference type="ARBA" id="ARBA00022764"/>
    </source>
</evidence>
<dbReference type="InterPro" id="IPR000297">
    <property type="entry name" value="PPIase_PpiC"/>
</dbReference>
<dbReference type="OrthoDB" id="9791746at2"/>
<dbReference type="Proteomes" id="UP000295096">
    <property type="component" value="Unassembled WGS sequence"/>
</dbReference>
<dbReference type="PANTHER" id="PTHR47637:SF1">
    <property type="entry name" value="CHAPERONE SURA"/>
    <property type="match status" value="1"/>
</dbReference>
<keyword evidence="4 9" id="KW-0697">Rotamase</keyword>
<keyword evidence="2 10" id="KW-0732">Signal</keyword>
<feature type="domain" description="PpiC" evidence="11">
    <location>
        <begin position="193"/>
        <end position="291"/>
    </location>
</feature>
<dbReference type="PANTHER" id="PTHR47637">
    <property type="entry name" value="CHAPERONE SURA"/>
    <property type="match status" value="1"/>
</dbReference>
<evidence type="ECO:0000313" key="13">
    <source>
        <dbReference type="Proteomes" id="UP000295096"/>
    </source>
</evidence>
<evidence type="ECO:0000256" key="6">
    <source>
        <dbReference type="ARBA" id="ARBA00023235"/>
    </source>
</evidence>
<dbReference type="InterPro" id="IPR050280">
    <property type="entry name" value="OMP_Chaperone_SurA"/>
</dbReference>
<dbReference type="RefSeq" id="WP_133292470.1">
    <property type="nucleotide sequence ID" value="NZ_SMSJ01000100.1"/>
</dbReference>
<sequence length="448" mass="48273">MQPSPFLALIRVATTAALLAGPTLATGLSPAAAQGAPKPAAGAPSANGANRIVAVVNSEVVSRADVVGRARLFALNAGIAVAPEALDRLAPQVTRLLVDEKLRLQEVQRRRLPVTDADVADAVSELEKRNNLPPGTLKVQLAQIGVAPRVLYDQIRTQIGWARLIRQQLGPNADPSDAEIQDAVRNNQARAGQPEFLVSEIFIPLDDPAAEPEVRRFVDDVVGQLRRGTPFAIAATQFSQAQTALQGGDLGWVRKEEVDPEVASVLERMPPGAVSNAIRVPGGFQIVALRQRRETGRDMATMITLRQAFFGFAGTLDPNNPTQQQRDQVEKAQKLSAGARGCDAVEQAARGSGGGGDRPVDPGTIRLETVNPPPLRQLLAGLSPGKASQPILTPDGVLVMMVCSREQRNLAEFTPEDAKQQILRDRIENLSRQVQRDLRRRAQIEMRS</sequence>
<accession>A0A4R5Q7M5</accession>
<reference evidence="12 13" key="1">
    <citation type="journal article" date="2016" name="J. Microbiol.">
        <title>Dankookia rubra gen. nov., sp. nov., an alphaproteobacterium isolated from sediment of a shallow stream.</title>
        <authorList>
            <person name="Kim W.H."/>
            <person name="Kim D.H."/>
            <person name="Kang K."/>
            <person name="Ahn T.Y."/>
        </authorList>
    </citation>
    <scope>NUCLEOTIDE SEQUENCE [LARGE SCALE GENOMIC DNA]</scope>
    <source>
        <strain evidence="12 13">JCM30602</strain>
    </source>
</reference>
<keyword evidence="5" id="KW-0143">Chaperone</keyword>
<keyword evidence="6 9" id="KW-0413">Isomerase</keyword>
<evidence type="ECO:0000256" key="4">
    <source>
        <dbReference type="ARBA" id="ARBA00023110"/>
    </source>
</evidence>
<dbReference type="PROSITE" id="PS50198">
    <property type="entry name" value="PPIC_PPIASE_2"/>
    <property type="match status" value="1"/>
</dbReference>
<keyword evidence="3" id="KW-0574">Periplasm</keyword>
<dbReference type="InterPro" id="IPR023058">
    <property type="entry name" value="PPIase_PpiC_CS"/>
</dbReference>
<organism evidence="12 13">
    <name type="scientific">Dankookia rubra</name>
    <dbReference type="NCBI Taxonomy" id="1442381"/>
    <lineage>
        <taxon>Bacteria</taxon>
        <taxon>Pseudomonadati</taxon>
        <taxon>Pseudomonadota</taxon>
        <taxon>Alphaproteobacteria</taxon>
        <taxon>Acetobacterales</taxon>
        <taxon>Roseomonadaceae</taxon>
        <taxon>Dankookia</taxon>
    </lineage>
</organism>
<proteinExistence type="predicted"/>
<dbReference type="AlphaFoldDB" id="A0A4R5Q7M5"/>
<evidence type="ECO:0000256" key="8">
    <source>
        <dbReference type="ARBA" id="ARBA00031484"/>
    </source>
</evidence>
<evidence type="ECO:0000256" key="1">
    <source>
        <dbReference type="ARBA" id="ARBA00018370"/>
    </source>
</evidence>
<evidence type="ECO:0000256" key="10">
    <source>
        <dbReference type="SAM" id="SignalP"/>
    </source>
</evidence>
<feature type="chain" id="PRO_5020659197" description="Parvulin-like PPIase" evidence="10">
    <location>
        <begin position="26"/>
        <end position="448"/>
    </location>
</feature>
<dbReference type="SUPFAM" id="SSF54534">
    <property type="entry name" value="FKBP-like"/>
    <property type="match status" value="2"/>
</dbReference>
<evidence type="ECO:0000313" key="12">
    <source>
        <dbReference type="EMBL" id="TDH58716.1"/>
    </source>
</evidence>
<dbReference type="EMBL" id="SMSJ01000100">
    <property type="protein sequence ID" value="TDH58716.1"/>
    <property type="molecule type" value="Genomic_DNA"/>
</dbReference>